<evidence type="ECO:0000313" key="3">
    <source>
        <dbReference type="Proteomes" id="UP000784294"/>
    </source>
</evidence>
<reference evidence="2" key="1">
    <citation type="submission" date="2018-11" db="EMBL/GenBank/DDBJ databases">
        <authorList>
            <consortium name="Pathogen Informatics"/>
        </authorList>
    </citation>
    <scope>NUCLEOTIDE SEQUENCE</scope>
</reference>
<feature type="transmembrane region" description="Helical" evidence="1">
    <location>
        <begin position="52"/>
        <end position="70"/>
    </location>
</feature>
<dbReference type="EMBL" id="CAAALY010050666">
    <property type="protein sequence ID" value="VEL21316.1"/>
    <property type="molecule type" value="Genomic_DNA"/>
</dbReference>
<keyword evidence="1" id="KW-0472">Membrane</keyword>
<sequence>MQLCERLTGWTVGANAGRFMFSSGLTAGPYWLFWPPFPSCPIWSIDSPKRMVGVYVSTVFSIYVAVSRGLSRRTHRDLARAGIARAYNIGLSIQLRSCFPFFSVFFGQLCPLA</sequence>
<dbReference type="Proteomes" id="UP000784294">
    <property type="component" value="Unassembled WGS sequence"/>
</dbReference>
<evidence type="ECO:0000313" key="2">
    <source>
        <dbReference type="EMBL" id="VEL21316.1"/>
    </source>
</evidence>
<gene>
    <name evidence="2" type="ORF">PXEA_LOCUS14756</name>
</gene>
<accession>A0A448WVQ3</accession>
<protein>
    <submittedName>
        <fullName evidence="2">Uncharacterized protein</fullName>
    </submittedName>
</protein>
<keyword evidence="1" id="KW-0812">Transmembrane</keyword>
<dbReference type="AlphaFoldDB" id="A0A448WVQ3"/>
<organism evidence="2 3">
    <name type="scientific">Protopolystoma xenopodis</name>
    <dbReference type="NCBI Taxonomy" id="117903"/>
    <lineage>
        <taxon>Eukaryota</taxon>
        <taxon>Metazoa</taxon>
        <taxon>Spiralia</taxon>
        <taxon>Lophotrochozoa</taxon>
        <taxon>Platyhelminthes</taxon>
        <taxon>Monogenea</taxon>
        <taxon>Polyopisthocotylea</taxon>
        <taxon>Polystomatidea</taxon>
        <taxon>Polystomatidae</taxon>
        <taxon>Protopolystoma</taxon>
    </lineage>
</organism>
<comment type="caution">
    <text evidence="2">The sequence shown here is derived from an EMBL/GenBank/DDBJ whole genome shotgun (WGS) entry which is preliminary data.</text>
</comment>
<keyword evidence="3" id="KW-1185">Reference proteome</keyword>
<evidence type="ECO:0000256" key="1">
    <source>
        <dbReference type="SAM" id="Phobius"/>
    </source>
</evidence>
<name>A0A448WVQ3_9PLAT</name>
<keyword evidence="1" id="KW-1133">Transmembrane helix</keyword>
<proteinExistence type="predicted"/>
<feature type="transmembrane region" description="Helical" evidence="1">
    <location>
        <begin position="12"/>
        <end position="32"/>
    </location>
</feature>